<name>A0ABY3RTS0_9MICO</name>
<dbReference type="EMBL" id="CP082781">
    <property type="protein sequence ID" value="UGS26360.1"/>
    <property type="molecule type" value="Genomic_DNA"/>
</dbReference>
<dbReference type="RefSeq" id="WP_231820077.1">
    <property type="nucleotide sequence ID" value="NZ_CP082781.1"/>
</dbReference>
<protein>
    <recommendedName>
        <fullName evidence="3">HNH endonuclease</fullName>
    </recommendedName>
</protein>
<accession>A0ABY3RTS0</accession>
<reference evidence="1 2" key="1">
    <citation type="submission" date="2023-01" db="EMBL/GenBank/DDBJ databases">
        <title>Characterization of estradiol degrading bacteria Microbacterium sp. MZT7 and reveal degrading genes through genome analysis.</title>
        <authorList>
            <person name="Hao P."/>
            <person name="Gao Y."/>
        </authorList>
    </citation>
    <scope>NUCLEOTIDE SEQUENCE [LARGE SCALE GENOMIC DNA]</scope>
    <source>
        <strain evidence="1 2">MZT7</strain>
    </source>
</reference>
<keyword evidence="2" id="KW-1185">Reference proteome</keyword>
<sequence length="137" mass="14954">MADPTDKVRRGVKERDGERCVSCGTAWGLTYQHRQAASQGGAADYANGLAACVVCNGRYEADMQSLALLNGWKVRGWVDDPARVPYYHVASNCWFAVAADGPWRRRITRAEAVAMMRDVYGDGFLRGGRSGGGVLPR</sequence>
<evidence type="ECO:0000313" key="1">
    <source>
        <dbReference type="EMBL" id="UGS26360.1"/>
    </source>
</evidence>
<dbReference type="Proteomes" id="UP001199642">
    <property type="component" value="Chromosome"/>
</dbReference>
<dbReference type="Gene3D" id="1.10.30.50">
    <property type="match status" value="1"/>
</dbReference>
<gene>
    <name evidence="1" type="ORF">K8F61_17295</name>
</gene>
<evidence type="ECO:0000313" key="2">
    <source>
        <dbReference type="Proteomes" id="UP001199642"/>
    </source>
</evidence>
<organism evidence="1 2">
    <name type="scientific">Microbacterium resistens</name>
    <dbReference type="NCBI Taxonomy" id="156977"/>
    <lineage>
        <taxon>Bacteria</taxon>
        <taxon>Bacillati</taxon>
        <taxon>Actinomycetota</taxon>
        <taxon>Actinomycetes</taxon>
        <taxon>Micrococcales</taxon>
        <taxon>Microbacteriaceae</taxon>
        <taxon>Microbacterium</taxon>
    </lineage>
</organism>
<proteinExistence type="predicted"/>
<evidence type="ECO:0008006" key="3">
    <source>
        <dbReference type="Google" id="ProtNLM"/>
    </source>
</evidence>